<feature type="compositionally biased region" description="Polar residues" evidence="1">
    <location>
        <begin position="895"/>
        <end position="926"/>
    </location>
</feature>
<gene>
    <name evidence="3" type="ORF">ElyMa_003158400</name>
</gene>
<evidence type="ECO:0000313" key="4">
    <source>
        <dbReference type="Proteomes" id="UP000762676"/>
    </source>
</evidence>
<keyword evidence="4" id="KW-1185">Reference proteome</keyword>
<feature type="compositionally biased region" description="Acidic residues" evidence="1">
    <location>
        <begin position="1070"/>
        <end position="1082"/>
    </location>
</feature>
<feature type="region of interest" description="Disordered" evidence="1">
    <location>
        <begin position="891"/>
        <end position="926"/>
    </location>
</feature>
<keyword evidence="3" id="KW-0808">Transferase</keyword>
<dbReference type="CDD" id="cd00192">
    <property type="entry name" value="PTKc"/>
    <property type="match status" value="1"/>
</dbReference>
<name>A0AAV4IUY1_9GAST</name>
<evidence type="ECO:0000259" key="2">
    <source>
        <dbReference type="PROSITE" id="PS50011"/>
    </source>
</evidence>
<evidence type="ECO:0000313" key="3">
    <source>
        <dbReference type="EMBL" id="GFS14254.1"/>
    </source>
</evidence>
<dbReference type="GO" id="GO:0004672">
    <property type="term" value="F:protein kinase activity"/>
    <property type="evidence" value="ECO:0007669"/>
    <property type="project" value="InterPro"/>
</dbReference>
<dbReference type="Proteomes" id="UP000762676">
    <property type="component" value="Unassembled WGS sequence"/>
</dbReference>
<proteinExistence type="predicted"/>
<organism evidence="3 4">
    <name type="scientific">Elysia marginata</name>
    <dbReference type="NCBI Taxonomy" id="1093978"/>
    <lineage>
        <taxon>Eukaryota</taxon>
        <taxon>Metazoa</taxon>
        <taxon>Spiralia</taxon>
        <taxon>Lophotrochozoa</taxon>
        <taxon>Mollusca</taxon>
        <taxon>Gastropoda</taxon>
        <taxon>Heterobranchia</taxon>
        <taxon>Euthyneura</taxon>
        <taxon>Panpulmonata</taxon>
        <taxon>Sacoglossa</taxon>
        <taxon>Placobranchoidea</taxon>
        <taxon>Plakobranchidae</taxon>
        <taxon>Elysia</taxon>
    </lineage>
</organism>
<feature type="compositionally biased region" description="Low complexity" evidence="1">
    <location>
        <begin position="433"/>
        <end position="459"/>
    </location>
</feature>
<accession>A0AAV4IUY1</accession>
<protein>
    <submittedName>
        <fullName evidence="3">Serine/threonine-protein kinase LMTK1</fullName>
    </submittedName>
</protein>
<dbReference type="Gene3D" id="1.10.510.10">
    <property type="entry name" value="Transferase(Phosphotransferase) domain 1"/>
    <property type="match status" value="1"/>
</dbReference>
<reference evidence="3 4" key="1">
    <citation type="journal article" date="2021" name="Elife">
        <title>Chloroplast acquisition without the gene transfer in kleptoplastic sea slugs, Plakobranchus ocellatus.</title>
        <authorList>
            <person name="Maeda T."/>
            <person name="Takahashi S."/>
            <person name="Yoshida T."/>
            <person name="Shimamura S."/>
            <person name="Takaki Y."/>
            <person name="Nagai Y."/>
            <person name="Toyoda A."/>
            <person name="Suzuki Y."/>
            <person name="Arimoto A."/>
            <person name="Ishii H."/>
            <person name="Satoh N."/>
            <person name="Nishiyama T."/>
            <person name="Hasebe M."/>
            <person name="Maruyama T."/>
            <person name="Minagawa J."/>
            <person name="Obokata J."/>
            <person name="Shigenobu S."/>
        </authorList>
    </citation>
    <scope>NUCLEOTIDE SEQUENCE [LARGE SCALE GENOMIC DNA]</scope>
</reference>
<feature type="region of interest" description="Disordered" evidence="1">
    <location>
        <begin position="1391"/>
        <end position="1414"/>
    </location>
</feature>
<feature type="region of interest" description="Disordered" evidence="1">
    <location>
        <begin position="433"/>
        <end position="560"/>
    </location>
</feature>
<feature type="region of interest" description="Disordered" evidence="1">
    <location>
        <begin position="730"/>
        <end position="771"/>
    </location>
</feature>
<feature type="compositionally biased region" description="Polar residues" evidence="1">
    <location>
        <begin position="1151"/>
        <end position="1168"/>
    </location>
</feature>
<feature type="domain" description="Protein kinase" evidence="2">
    <location>
        <begin position="109"/>
        <end position="383"/>
    </location>
</feature>
<dbReference type="PANTHER" id="PTHR24417:SF7">
    <property type="entry name" value="CHROMATIN MODIFICATION-RELATED PROTEIN EAF1"/>
    <property type="match status" value="1"/>
</dbReference>
<feature type="compositionally biased region" description="Low complexity" evidence="1">
    <location>
        <begin position="1316"/>
        <end position="1336"/>
    </location>
</feature>
<feature type="region of interest" description="Disordered" evidence="1">
    <location>
        <begin position="1453"/>
        <end position="1511"/>
    </location>
</feature>
<dbReference type="InterPro" id="IPR011009">
    <property type="entry name" value="Kinase-like_dom_sf"/>
</dbReference>
<dbReference type="PRINTS" id="PR00109">
    <property type="entry name" value="TYRKINASE"/>
</dbReference>
<keyword evidence="3" id="KW-0418">Kinase</keyword>
<dbReference type="InterPro" id="IPR000719">
    <property type="entry name" value="Prot_kinase_dom"/>
</dbReference>
<feature type="region of interest" description="Disordered" evidence="1">
    <location>
        <begin position="1301"/>
        <end position="1346"/>
    </location>
</feature>
<dbReference type="InterPro" id="IPR008266">
    <property type="entry name" value="Tyr_kinase_AS"/>
</dbReference>
<evidence type="ECO:0000256" key="1">
    <source>
        <dbReference type="SAM" id="MobiDB-lite"/>
    </source>
</evidence>
<dbReference type="InterPro" id="IPR001245">
    <property type="entry name" value="Ser-Thr/Tyr_kinase_cat_dom"/>
</dbReference>
<feature type="compositionally biased region" description="Low complexity" evidence="1">
    <location>
        <begin position="1102"/>
        <end position="1121"/>
    </location>
</feature>
<comment type="caution">
    <text evidence="3">The sequence shown here is derived from an EMBL/GenBank/DDBJ whole genome shotgun (WGS) entry which is preliminary data.</text>
</comment>
<dbReference type="PROSITE" id="PS00109">
    <property type="entry name" value="PROTEIN_KINASE_TYR"/>
    <property type="match status" value="1"/>
</dbReference>
<dbReference type="GO" id="GO:0005524">
    <property type="term" value="F:ATP binding"/>
    <property type="evidence" value="ECO:0007669"/>
    <property type="project" value="InterPro"/>
</dbReference>
<dbReference type="Pfam" id="PF07714">
    <property type="entry name" value="PK_Tyr_Ser-Thr"/>
    <property type="match status" value="1"/>
</dbReference>
<sequence>MVILIIVSIAVPVCLVMVVITCLNCFQKPKFQNFQNRESTRAQNNPSFTVDITDSQDNEHVAIEPLPDILAKNSSAAPSRPKIICSERGKQDATLSLISVHRSFPREQIQYLNELESGWFGKVLDSEATQIVSGSEKSRVMVKMLKDDASKQEQKQFLDEVLAFRCLQHANVLGLLGQCIETTPFLILLEFAPHGNLKTFLSQRRLEVEAMMKRHMFLGFALDAAAGLACLHRHGYIHNDLAARNCLVMSDYSVKIGDYGVSEVLFKEDYMASGSDLLPIRWMAPESLIQSQGIWTAQPGDKVSDMWAFGILLWEIFSFGDRPYDMLTDEAMLQGVVLDKLVKPAELDTRLEDRDKLWQLMGQCWQDPAQRVQIEPLYQQLYQLTSARRDTFEVSIDFDQRWQDLEPNKRASSVDTDLGSRIALAGSFAGSTTTERSSVASVSTEVVSERTSSSGSKVEPVVAENSPALDAQQVLDGSGDTSKAALTGVKDVENMEPEVFGSGDAEKVDPSSAKDNEEPISEPESQQIDLTPLKPAVVASSTPSDSKGDETSEFFSPLTSTPASLYSTAIETSGTSIVDSDDSGPQGNTSTFESIISEVEVTFAESQTLGSDESQRLSGEFSNFVRTSPTVKSLDFGDFESSQSGIGAEVTVEKQVSVPEGFSDFEGASDNFSTIETKDVTTEQHQEVKLSEPQAEDVVDAPPQSLTLQFDSLNLDSLAEEKTAIPSFAAGSEPQDVQSPDLLTPVVPQIPDDRPAEELLTPNSGPLLDEDVDQLVPSSYQPAEDLLGLGSISVASLPSEPALLLPAEKAHVPTPEPLAFTDVPEQQQSLTQNLPALPAFDPSSDTQDKSKESLIAALGESLESQPKSEVPSGNLLEDTVAADSSDFEKVGTVTARESQSHAPVHSLSNTTDLNHPTPSSVLQENSPLRSSPEIQQAISPFLYHPVQISSDDSCFQNNDETDCIEPHRSGTVSNTQEPALETDKLGQLKEKFISPDHFVFSSVPTFEDGHLFHNKWNLHKVDQLINSGDTQPVVLSEHQKAVEPELLSPDDDTTADSGIHSGRQEHFSDSADDDDDNDDDNDVVEKNYSSFGFARTESPLNTVSPADSDSDVSSSSTSTSGSSGGEYSCDTGHHKSTPSPDTGQKFVSPLDTGQSYHPTAASCKSSSESEQEILERITDFYLSKGVKSPRTFEMRPLETIPEDQVLSSPSLYRENSIATPSDTSSLEVKYEDLFGSDGFEWDDDLCGDDSLTENLRTSPETVASSGPHDEPIQVSVVSPTISSTRQALNQILSRTGLLNKRSASSSDSSSHRHLNSLETSSLSHSTSSVTPSPTQTGLSSASPHLNRNERLGAEISSRLYSLAEDYSFDSDSLSEVGCDISSVHSFDIHDEAEDSDNYSPGSPPHSHPTITPSSFLSPELAIASSSSHKTIVISGNACGTDPLLPSHWGKETKLSHADEVQDSSSSSMGEWDLLGLESSPTSDPPSTANTAKENSSSSSEPNTQATLIDLL</sequence>
<dbReference type="SUPFAM" id="SSF56112">
    <property type="entry name" value="Protein kinase-like (PK-like)"/>
    <property type="match status" value="1"/>
</dbReference>
<dbReference type="Gene3D" id="3.30.200.20">
    <property type="entry name" value="Phosphorylase Kinase, domain 1"/>
    <property type="match status" value="1"/>
</dbReference>
<feature type="region of interest" description="Disordered" evidence="1">
    <location>
        <begin position="1042"/>
        <end position="1169"/>
    </location>
</feature>
<feature type="compositionally biased region" description="Polar residues" evidence="1">
    <location>
        <begin position="1478"/>
        <end position="1511"/>
    </location>
</feature>
<dbReference type="PANTHER" id="PTHR24417">
    <property type="entry name" value="SERINE/THREONINE-PROTEIN KINASE LMTK1"/>
    <property type="match status" value="1"/>
</dbReference>
<dbReference type="EMBL" id="BMAT01006513">
    <property type="protein sequence ID" value="GFS14254.1"/>
    <property type="molecule type" value="Genomic_DNA"/>
</dbReference>
<feature type="compositionally biased region" description="Basic and acidic residues" evidence="1">
    <location>
        <begin position="504"/>
        <end position="517"/>
    </location>
</feature>
<dbReference type="PROSITE" id="PS50011">
    <property type="entry name" value="PROTEIN_KINASE_DOM"/>
    <property type="match status" value="1"/>
</dbReference>